<reference evidence="2 3" key="1">
    <citation type="submission" date="2018-04" db="EMBL/GenBank/DDBJ databases">
        <title>Complete genome sequences of Streptomyces griseoviridis K61 and characterization of antagonistic properties of biological control agents.</title>
        <authorList>
            <person name="Mariita R.M."/>
            <person name="Sello J.K."/>
        </authorList>
    </citation>
    <scope>NUCLEOTIDE SEQUENCE [LARGE SCALE GENOMIC DNA]</scope>
    <source>
        <strain evidence="2 3">K61</strain>
    </source>
</reference>
<evidence type="ECO:0000256" key="1">
    <source>
        <dbReference type="SAM" id="MobiDB-lite"/>
    </source>
</evidence>
<keyword evidence="3" id="KW-1185">Reference proteome</keyword>
<feature type="compositionally biased region" description="Basic residues" evidence="1">
    <location>
        <begin position="64"/>
        <end position="73"/>
    </location>
</feature>
<accession>A0ABX5TRN5</accession>
<gene>
    <name evidence="2" type="ORF">DDJ31_09965</name>
</gene>
<dbReference type="EMBL" id="CP029078">
    <property type="protein sequence ID" value="QCN85283.1"/>
    <property type="molecule type" value="Genomic_DNA"/>
</dbReference>
<proteinExistence type="predicted"/>
<evidence type="ECO:0000313" key="2">
    <source>
        <dbReference type="EMBL" id="QCN85283.1"/>
    </source>
</evidence>
<dbReference type="Proteomes" id="UP000501753">
    <property type="component" value="Chromosome"/>
</dbReference>
<evidence type="ECO:0000313" key="3">
    <source>
        <dbReference type="Proteomes" id="UP000501753"/>
    </source>
</evidence>
<organism evidence="2 3">
    <name type="scientific">Streptomyces griseoviridis</name>
    <dbReference type="NCBI Taxonomy" id="45398"/>
    <lineage>
        <taxon>Bacteria</taxon>
        <taxon>Bacillati</taxon>
        <taxon>Actinomycetota</taxon>
        <taxon>Actinomycetes</taxon>
        <taxon>Kitasatosporales</taxon>
        <taxon>Streptomycetaceae</taxon>
        <taxon>Streptomyces</taxon>
    </lineage>
</organism>
<protein>
    <submittedName>
        <fullName evidence="2">Uncharacterized protein</fullName>
    </submittedName>
</protein>
<feature type="compositionally biased region" description="Gly residues" evidence="1">
    <location>
        <begin position="24"/>
        <end position="42"/>
    </location>
</feature>
<name>A0ABX5TRN5_STRGD</name>
<feature type="region of interest" description="Disordered" evidence="1">
    <location>
        <begin position="24"/>
        <end position="98"/>
    </location>
</feature>
<sequence length="180" mass="17579">MWGWCGQWGSGGGGCAGPGAVPGGDGGGGRGGGGRDVGGGRGVSEAMSTAAGGGLGSDVDGDRRRSRKRHRRRPEAVTEATSTATGGGHGSNVRVGHVGRGRAGAAGWDGVRGRRPGLVACGGGVSCGSGCAGPRAASTCRPGPGVRGVWAVVRAVGVVTPVRYGCRVPATPLSGRRVRR</sequence>